<gene>
    <name evidence="1" type="ORF">DENIS_5109</name>
</gene>
<dbReference type="Proteomes" id="UP000288096">
    <property type="component" value="Unassembled WGS sequence"/>
</dbReference>
<dbReference type="OrthoDB" id="570299at2"/>
<dbReference type="RefSeq" id="WP_124331091.1">
    <property type="nucleotide sequence ID" value="NZ_BEXT01000001.1"/>
</dbReference>
<evidence type="ECO:0000313" key="2">
    <source>
        <dbReference type="Proteomes" id="UP000288096"/>
    </source>
</evidence>
<name>A0A401G4D2_9BACT</name>
<proteinExistence type="predicted"/>
<protein>
    <recommendedName>
        <fullName evidence="3">NERD domain-containing protein</fullName>
    </recommendedName>
</protein>
<organism evidence="1 2">
    <name type="scientific">Desulfonema ishimotonii</name>
    <dbReference type="NCBI Taxonomy" id="45657"/>
    <lineage>
        <taxon>Bacteria</taxon>
        <taxon>Pseudomonadati</taxon>
        <taxon>Thermodesulfobacteriota</taxon>
        <taxon>Desulfobacteria</taxon>
        <taxon>Desulfobacterales</taxon>
        <taxon>Desulfococcaceae</taxon>
        <taxon>Desulfonema</taxon>
    </lineage>
</organism>
<reference evidence="2" key="2">
    <citation type="submission" date="2019-01" db="EMBL/GenBank/DDBJ databases">
        <title>Genome sequence of Desulfonema ishimotonii strain Tokyo 01.</title>
        <authorList>
            <person name="Fukui M."/>
        </authorList>
    </citation>
    <scope>NUCLEOTIDE SEQUENCE [LARGE SCALE GENOMIC DNA]</scope>
    <source>
        <strain evidence="2">Tokyo 01</strain>
    </source>
</reference>
<reference evidence="2" key="1">
    <citation type="submission" date="2017-11" db="EMBL/GenBank/DDBJ databases">
        <authorList>
            <person name="Watanabe M."/>
            <person name="Kojima H."/>
        </authorList>
    </citation>
    <scope>NUCLEOTIDE SEQUENCE [LARGE SCALE GENOMIC DNA]</scope>
    <source>
        <strain evidence="2">Tokyo 01</strain>
    </source>
</reference>
<dbReference type="EMBL" id="BEXT01000001">
    <property type="protein sequence ID" value="GBC64092.1"/>
    <property type="molecule type" value="Genomic_DNA"/>
</dbReference>
<accession>A0A401G4D2</accession>
<evidence type="ECO:0000313" key="1">
    <source>
        <dbReference type="EMBL" id="GBC64092.1"/>
    </source>
</evidence>
<evidence type="ECO:0008006" key="3">
    <source>
        <dbReference type="Google" id="ProtNLM"/>
    </source>
</evidence>
<keyword evidence="2" id="KW-1185">Reference proteome</keyword>
<comment type="caution">
    <text evidence="1">The sequence shown here is derived from an EMBL/GenBank/DDBJ whole genome shotgun (WGS) entry which is preliminary data.</text>
</comment>
<dbReference type="AlphaFoldDB" id="A0A401G4D2"/>
<sequence>MTHGVTPSERFVASICERSFLKLWTHPNPNGKNNKELCDCLIVCGPHIIIISVKECEYKDTGDKTGWERWEKAAISKSASQIGGAERWLHTVDEVLRHDGRRISLPDKTERRYHRISVSLGGKDQVPLKWGDLGNGFVHVCDEHSVGVVFGVLDTITDFVDFLEASEALIRSGVRLVFAGGGIEDLVALYIIRGRSFEIFDDSNKQPDMLILNNDLWRGCHESEDYKAIQDDLKDSYIWDRLIEYYANDLLNDGMFDMHSKEVTDNELALVTMALQPRIYRAVLAKTFMEFLQTPELKVASRAAKGYLETAFVFLIGKSSESEDRIRELALRCLVIRGRLPGVTTVVGIATDRPGTSKIGYSSGIVYIHIPEWTAEMEKNVAGIQADLGYFKNAQWTKR</sequence>